<dbReference type="GO" id="GO:0030145">
    <property type="term" value="F:manganese ion binding"/>
    <property type="evidence" value="ECO:0007669"/>
    <property type="project" value="UniProtKB-UniRule"/>
</dbReference>
<keyword evidence="8 10" id="KW-0472">Membrane</keyword>
<evidence type="ECO:0000313" key="12">
    <source>
        <dbReference type="EMBL" id="KAA9133308.1"/>
    </source>
</evidence>
<dbReference type="AlphaFoldDB" id="A0A5N0TFN6"/>
<feature type="binding site" evidence="10">
    <location>
        <position position="164"/>
    </location>
    <ligand>
        <name>substrate</name>
    </ligand>
</feature>
<keyword evidence="6 10" id="KW-0378">Hydrolase</keyword>
<dbReference type="SUPFAM" id="SSF56300">
    <property type="entry name" value="Metallo-dependent phosphatases"/>
    <property type="match status" value="1"/>
</dbReference>
<sequence length="242" mass="26595">MTTLFISDLHLDDKRPDATECFLRFMRDEAPAAEALYILGDLFEYWLGDDAPTPVGQATAGAIRALTDAGVPCFFTHGNRDFLLGEAFASHAGLQLLDEETVVDLYGRPTVLLHGDTLCTDDVGYQQVRVMLRDPAWQAGFLQKTPQERIQVALEARELSAEYKQGVAMDIMDVNADAVAASFARNGVRHMIHGHTHRPAVHELTLEDASAAERIVLGDWYEQGSVLRVDADGAVLETRALG</sequence>
<proteinExistence type="inferred from homology"/>
<evidence type="ECO:0000256" key="2">
    <source>
        <dbReference type="ARBA" id="ARBA00022516"/>
    </source>
</evidence>
<keyword evidence="5 10" id="KW-0479">Metal-binding</keyword>
<dbReference type="NCBIfam" id="TIGR01854">
    <property type="entry name" value="lipid_A_lpxH"/>
    <property type="match status" value="1"/>
</dbReference>
<feature type="domain" description="Calcineurin-like phosphoesterase" evidence="11">
    <location>
        <begin position="1"/>
        <end position="199"/>
    </location>
</feature>
<keyword evidence="7 10" id="KW-0443">Lipid metabolism</keyword>
<comment type="caution">
    <text evidence="12">The sequence shown here is derived from an EMBL/GenBank/DDBJ whole genome shotgun (WGS) entry which is preliminary data.</text>
</comment>
<dbReference type="GO" id="GO:0009245">
    <property type="term" value="P:lipid A biosynthetic process"/>
    <property type="evidence" value="ECO:0007669"/>
    <property type="project" value="UniProtKB-UniRule"/>
</dbReference>
<feature type="binding site" evidence="10">
    <location>
        <position position="160"/>
    </location>
    <ligand>
        <name>substrate</name>
    </ligand>
</feature>
<dbReference type="InterPro" id="IPR004843">
    <property type="entry name" value="Calcineurin-like_PHP"/>
</dbReference>
<dbReference type="NCBIfam" id="NF003743">
    <property type="entry name" value="PRK05340.1"/>
    <property type="match status" value="1"/>
</dbReference>
<dbReference type="RefSeq" id="WP_150862866.1">
    <property type="nucleotide sequence ID" value="NZ_VYXP01000002.1"/>
</dbReference>
<evidence type="ECO:0000256" key="9">
    <source>
        <dbReference type="ARBA" id="ARBA00023211"/>
    </source>
</evidence>
<evidence type="ECO:0000313" key="13">
    <source>
        <dbReference type="Proteomes" id="UP000325372"/>
    </source>
</evidence>
<evidence type="ECO:0000256" key="7">
    <source>
        <dbReference type="ARBA" id="ARBA00023098"/>
    </source>
</evidence>
<evidence type="ECO:0000256" key="1">
    <source>
        <dbReference type="ARBA" id="ARBA00022475"/>
    </source>
</evidence>
<dbReference type="Proteomes" id="UP000325372">
    <property type="component" value="Unassembled WGS sequence"/>
</dbReference>
<feature type="binding site" evidence="10">
    <location>
        <position position="197"/>
    </location>
    <ligand>
        <name>Mn(2+)</name>
        <dbReference type="ChEBI" id="CHEBI:29035"/>
        <label>1</label>
    </ligand>
</feature>
<feature type="binding site" evidence="10">
    <location>
        <position position="41"/>
    </location>
    <ligand>
        <name>Mn(2+)</name>
        <dbReference type="ChEBI" id="CHEBI:29035"/>
        <label>2</label>
    </ligand>
</feature>
<comment type="subcellular location">
    <subcellularLocation>
        <location evidence="10">Cell inner membrane</location>
        <topology evidence="10">Peripheral membrane protein</topology>
        <orientation evidence="10">Cytoplasmic side</orientation>
    </subcellularLocation>
</comment>
<feature type="binding site" evidence="10">
    <location>
        <position position="195"/>
    </location>
    <ligand>
        <name>Mn(2+)</name>
        <dbReference type="ChEBI" id="CHEBI:29035"/>
        <label>2</label>
    </ligand>
</feature>
<keyword evidence="9 10" id="KW-0464">Manganese</keyword>
<dbReference type="Gene3D" id="3.60.21.10">
    <property type="match status" value="1"/>
</dbReference>
<protein>
    <recommendedName>
        <fullName evidence="10">UDP-2,3-diacylglucosamine hydrolase</fullName>
        <ecNumber evidence="10">3.6.1.54</ecNumber>
    </recommendedName>
    <alternativeName>
        <fullName evidence="10">UDP-2,3-diacylglucosamine diphosphatase</fullName>
    </alternativeName>
</protein>
<comment type="similarity">
    <text evidence="10">Belongs to the LpxH family.</text>
</comment>
<keyword evidence="13" id="KW-1185">Reference proteome</keyword>
<dbReference type="HAMAP" id="MF_00575">
    <property type="entry name" value="LpxH"/>
    <property type="match status" value="1"/>
</dbReference>
<dbReference type="PANTHER" id="PTHR34990">
    <property type="entry name" value="UDP-2,3-DIACYLGLUCOSAMINE HYDROLASE-RELATED"/>
    <property type="match status" value="1"/>
</dbReference>
<dbReference type="InterPro" id="IPR010138">
    <property type="entry name" value="UDP-diacylglucosamine_Hdrlase"/>
</dbReference>
<evidence type="ECO:0000256" key="6">
    <source>
        <dbReference type="ARBA" id="ARBA00022801"/>
    </source>
</evidence>
<reference evidence="12 13" key="1">
    <citation type="submission" date="2019-09" db="EMBL/GenBank/DDBJ databases">
        <title>Wenzhouxiangella sp. Genome sequencing and assembly.</title>
        <authorList>
            <person name="Zhang R."/>
        </authorList>
    </citation>
    <scope>NUCLEOTIDE SEQUENCE [LARGE SCALE GENOMIC DNA]</scope>
    <source>
        <strain evidence="12 13">W260</strain>
    </source>
</reference>
<dbReference type="EC" id="3.6.1.54" evidence="10"/>
<dbReference type="CDD" id="cd07398">
    <property type="entry name" value="MPP_YbbF-LpxH"/>
    <property type="match status" value="1"/>
</dbReference>
<comment type="pathway">
    <text evidence="10">Glycolipid biosynthesis; lipid IV(A) biosynthesis; lipid IV(A) from (3R)-3-hydroxytetradecanoyl-[acyl-carrier-protein] and UDP-N-acetyl-alpha-D-glucosamine: step 4/6.</text>
</comment>
<comment type="catalytic activity">
    <reaction evidence="10">
        <text>UDP-2-N,3-O-bis[(3R)-3-hydroxytetradecanoyl]-alpha-D-glucosamine + H2O = 2-N,3-O-bis[(3R)-3-hydroxytetradecanoyl]-alpha-D-glucosaminyl 1-phosphate + UMP + 2 H(+)</text>
        <dbReference type="Rhea" id="RHEA:25213"/>
        <dbReference type="ChEBI" id="CHEBI:15377"/>
        <dbReference type="ChEBI" id="CHEBI:15378"/>
        <dbReference type="ChEBI" id="CHEBI:57865"/>
        <dbReference type="ChEBI" id="CHEBI:57957"/>
        <dbReference type="ChEBI" id="CHEBI:78847"/>
        <dbReference type="EC" id="3.6.1.54"/>
    </reaction>
</comment>
<comment type="cofactor">
    <cofactor evidence="10">
        <name>Mn(2+)</name>
        <dbReference type="ChEBI" id="CHEBI:29035"/>
    </cofactor>
    <text evidence="10">Binds 2 Mn(2+) ions per subunit in a binuclear metal center.</text>
</comment>
<feature type="binding site" evidence="10">
    <location>
        <begin position="79"/>
        <end position="80"/>
    </location>
    <ligand>
        <name>substrate</name>
    </ligand>
</feature>
<feature type="binding site" evidence="10">
    <location>
        <position position="195"/>
    </location>
    <ligand>
        <name>substrate</name>
    </ligand>
</feature>
<comment type="caution">
    <text evidence="10">Lacks conserved residue(s) required for the propagation of feature annotation.</text>
</comment>
<keyword evidence="4 10" id="KW-0441">Lipid A biosynthesis</keyword>
<gene>
    <name evidence="10" type="primary">lpxH</name>
    <name evidence="12" type="ORF">F3N42_02850</name>
</gene>
<accession>A0A5N0TFN6</accession>
<evidence type="ECO:0000256" key="3">
    <source>
        <dbReference type="ARBA" id="ARBA00022519"/>
    </source>
</evidence>
<name>A0A5N0TFN6_9GAMM</name>
<feature type="binding site" evidence="10">
    <location>
        <position position="79"/>
    </location>
    <ligand>
        <name>Mn(2+)</name>
        <dbReference type="ChEBI" id="CHEBI:29035"/>
        <label>2</label>
    </ligand>
</feature>
<keyword evidence="1 10" id="KW-1003">Cell membrane</keyword>
<evidence type="ECO:0000256" key="5">
    <source>
        <dbReference type="ARBA" id="ARBA00022723"/>
    </source>
</evidence>
<organism evidence="12 13">
    <name type="scientific">Marinihelvus fidelis</name>
    <dbReference type="NCBI Taxonomy" id="2613842"/>
    <lineage>
        <taxon>Bacteria</taxon>
        <taxon>Pseudomonadati</taxon>
        <taxon>Pseudomonadota</taxon>
        <taxon>Gammaproteobacteria</taxon>
        <taxon>Chromatiales</taxon>
        <taxon>Wenzhouxiangellaceae</taxon>
        <taxon>Marinihelvus</taxon>
    </lineage>
</organism>
<evidence type="ECO:0000256" key="4">
    <source>
        <dbReference type="ARBA" id="ARBA00022556"/>
    </source>
</evidence>
<dbReference type="UniPathway" id="UPA00359">
    <property type="reaction ID" value="UER00480"/>
</dbReference>
<dbReference type="GO" id="GO:0019897">
    <property type="term" value="C:extrinsic component of plasma membrane"/>
    <property type="evidence" value="ECO:0007669"/>
    <property type="project" value="UniProtKB-UniRule"/>
</dbReference>
<dbReference type="InterPro" id="IPR029052">
    <property type="entry name" value="Metallo-depent_PP-like"/>
</dbReference>
<keyword evidence="2 10" id="KW-0444">Lipid biosynthesis</keyword>
<evidence type="ECO:0000256" key="8">
    <source>
        <dbReference type="ARBA" id="ARBA00023136"/>
    </source>
</evidence>
<dbReference type="GO" id="GO:0008758">
    <property type="term" value="F:UDP-2,3-diacylglucosamine hydrolase activity"/>
    <property type="evidence" value="ECO:0007669"/>
    <property type="project" value="UniProtKB-UniRule"/>
</dbReference>
<dbReference type="EMBL" id="VYXP01000002">
    <property type="protein sequence ID" value="KAA9133308.1"/>
    <property type="molecule type" value="Genomic_DNA"/>
</dbReference>
<feature type="binding site" evidence="10">
    <location>
        <position position="122"/>
    </location>
    <ligand>
        <name>substrate</name>
    </ligand>
</feature>
<dbReference type="GO" id="GO:0005737">
    <property type="term" value="C:cytoplasm"/>
    <property type="evidence" value="ECO:0007669"/>
    <property type="project" value="InterPro"/>
</dbReference>
<keyword evidence="3 10" id="KW-0997">Cell inner membrane</keyword>
<dbReference type="PANTHER" id="PTHR34990:SF1">
    <property type="entry name" value="UDP-2,3-DIACYLGLUCOSAMINE HYDROLASE"/>
    <property type="match status" value="1"/>
</dbReference>
<feature type="binding site" evidence="10">
    <location>
        <position position="10"/>
    </location>
    <ligand>
        <name>Mn(2+)</name>
        <dbReference type="ChEBI" id="CHEBI:29035"/>
        <label>1</label>
    </ligand>
</feature>
<evidence type="ECO:0000259" key="11">
    <source>
        <dbReference type="Pfam" id="PF00149"/>
    </source>
</evidence>
<feature type="binding site" evidence="10">
    <location>
        <position position="41"/>
    </location>
    <ligand>
        <name>Mn(2+)</name>
        <dbReference type="ChEBI" id="CHEBI:29035"/>
        <label>1</label>
    </ligand>
</feature>
<comment type="function">
    <text evidence="10">Hydrolyzes the pyrophosphate bond of UDP-2,3-diacylglucosamine to yield 2,3-diacylglucosamine 1-phosphate (lipid X) and UMP by catalyzing the attack of water at the alpha-P atom. Involved in the biosynthesis of lipid A, a phosphorylated glycolipid that anchors the lipopolysaccharide to the outer membrane of the cell.</text>
</comment>
<feature type="binding site" evidence="10">
    <location>
        <position position="114"/>
    </location>
    <ligand>
        <name>Mn(2+)</name>
        <dbReference type="ChEBI" id="CHEBI:29035"/>
        <label>2</label>
    </ligand>
</feature>
<evidence type="ECO:0000256" key="10">
    <source>
        <dbReference type="HAMAP-Rule" id="MF_00575"/>
    </source>
</evidence>
<feature type="binding site" evidence="10">
    <location>
        <position position="8"/>
    </location>
    <ligand>
        <name>Mn(2+)</name>
        <dbReference type="ChEBI" id="CHEBI:29035"/>
        <label>1</label>
    </ligand>
</feature>
<dbReference type="InterPro" id="IPR043461">
    <property type="entry name" value="LpxH-like"/>
</dbReference>
<dbReference type="Pfam" id="PF00149">
    <property type="entry name" value="Metallophos"/>
    <property type="match status" value="1"/>
</dbReference>